<proteinExistence type="predicted"/>
<organism evidence="2 3">
    <name type="scientific">Thalassiosira oceanica</name>
    <name type="common">Marine diatom</name>
    <dbReference type="NCBI Taxonomy" id="159749"/>
    <lineage>
        <taxon>Eukaryota</taxon>
        <taxon>Sar</taxon>
        <taxon>Stramenopiles</taxon>
        <taxon>Ochrophyta</taxon>
        <taxon>Bacillariophyta</taxon>
        <taxon>Coscinodiscophyceae</taxon>
        <taxon>Thalassiosirophycidae</taxon>
        <taxon>Thalassiosirales</taxon>
        <taxon>Thalassiosiraceae</taxon>
        <taxon>Thalassiosira</taxon>
    </lineage>
</organism>
<sequence length="71" mass="7567">MDRGRGDSTGFRDSGAWAAPNRGAMSAAQRSTNDELSRFTGRPTFLRRRQRHGGGGRGGGELARGMLSMGV</sequence>
<evidence type="ECO:0000256" key="1">
    <source>
        <dbReference type="SAM" id="MobiDB-lite"/>
    </source>
</evidence>
<feature type="non-terminal residue" evidence="2">
    <location>
        <position position="71"/>
    </location>
</feature>
<feature type="compositionally biased region" description="Basic residues" evidence="1">
    <location>
        <begin position="45"/>
        <end position="54"/>
    </location>
</feature>
<dbReference type="Proteomes" id="UP000266841">
    <property type="component" value="Unassembled WGS sequence"/>
</dbReference>
<dbReference type="AlphaFoldDB" id="K0TN10"/>
<keyword evidence="3" id="KW-1185">Reference proteome</keyword>
<protein>
    <submittedName>
        <fullName evidence="2">Uncharacterized protein</fullName>
    </submittedName>
</protein>
<name>K0TN10_THAOC</name>
<feature type="region of interest" description="Disordered" evidence="1">
    <location>
        <begin position="1"/>
        <end position="71"/>
    </location>
</feature>
<gene>
    <name evidence="2" type="ORF">THAOC_01517</name>
</gene>
<evidence type="ECO:0000313" key="3">
    <source>
        <dbReference type="Proteomes" id="UP000266841"/>
    </source>
</evidence>
<dbReference type="EMBL" id="AGNL01001816">
    <property type="protein sequence ID" value="EJK76706.1"/>
    <property type="molecule type" value="Genomic_DNA"/>
</dbReference>
<comment type="caution">
    <text evidence="2">The sequence shown here is derived from an EMBL/GenBank/DDBJ whole genome shotgun (WGS) entry which is preliminary data.</text>
</comment>
<evidence type="ECO:0000313" key="2">
    <source>
        <dbReference type="EMBL" id="EJK76706.1"/>
    </source>
</evidence>
<reference evidence="2 3" key="1">
    <citation type="journal article" date="2012" name="Genome Biol.">
        <title>Genome and low-iron response of an oceanic diatom adapted to chronic iron limitation.</title>
        <authorList>
            <person name="Lommer M."/>
            <person name="Specht M."/>
            <person name="Roy A.S."/>
            <person name="Kraemer L."/>
            <person name="Andreson R."/>
            <person name="Gutowska M.A."/>
            <person name="Wolf J."/>
            <person name="Bergner S.V."/>
            <person name="Schilhabel M.B."/>
            <person name="Klostermeier U.C."/>
            <person name="Beiko R.G."/>
            <person name="Rosenstiel P."/>
            <person name="Hippler M."/>
            <person name="Laroche J."/>
        </authorList>
    </citation>
    <scope>NUCLEOTIDE SEQUENCE [LARGE SCALE GENOMIC DNA]</scope>
    <source>
        <strain evidence="2 3">CCMP1005</strain>
    </source>
</reference>
<accession>K0TN10</accession>